<organism evidence="2 3">
    <name type="scientific">Roridomyces roridus</name>
    <dbReference type="NCBI Taxonomy" id="1738132"/>
    <lineage>
        <taxon>Eukaryota</taxon>
        <taxon>Fungi</taxon>
        <taxon>Dikarya</taxon>
        <taxon>Basidiomycota</taxon>
        <taxon>Agaricomycotina</taxon>
        <taxon>Agaricomycetes</taxon>
        <taxon>Agaricomycetidae</taxon>
        <taxon>Agaricales</taxon>
        <taxon>Marasmiineae</taxon>
        <taxon>Mycenaceae</taxon>
        <taxon>Roridomyces</taxon>
    </lineage>
</organism>
<dbReference type="InterPro" id="IPR032675">
    <property type="entry name" value="LRR_dom_sf"/>
</dbReference>
<gene>
    <name evidence="2" type="ORF">FB45DRAFT_1072150</name>
</gene>
<dbReference type="InterPro" id="IPR001810">
    <property type="entry name" value="F-box_dom"/>
</dbReference>
<comment type="caution">
    <text evidence="2">The sequence shown here is derived from an EMBL/GenBank/DDBJ whole genome shotgun (WGS) entry which is preliminary data.</text>
</comment>
<protein>
    <recommendedName>
        <fullName evidence="1">F-box domain-containing protein</fullName>
    </recommendedName>
</protein>
<dbReference type="AlphaFoldDB" id="A0AAD7AXD0"/>
<evidence type="ECO:0000313" key="3">
    <source>
        <dbReference type="Proteomes" id="UP001221142"/>
    </source>
</evidence>
<evidence type="ECO:0000259" key="1">
    <source>
        <dbReference type="Pfam" id="PF12937"/>
    </source>
</evidence>
<sequence length="481" mass="53651">MLSDEVARLSEGPARPVAHNRRVPSDCTTYLYQCRSLLSPIRRMPPEIMAHLFDISSPRLRTTQYRYICFVPLLALSQVCASWRVIILGTPTLWRSISLSWQSDNASCTTKWLTAFLNRGAQCALHLKIFNVCPAVFELLMPHSDRWRTAKFSFSEPTELGLLSAAKGRLSSLQRLEIGCAEGPDTLPLDVSKDAPNLRNLVIHRGLLLLFAASSPPLEQLQVFKCSDLITGEEVGAALDIMSHLSPASAFSINLKFGNWQGNSISRFDLPQTSSSINKLSIQVAIAAYTGGDCILGLSDILASLTLPHLNELLLDRASESNCVHIPWPHAGFMGLATRSLFHHTLQSLHLIMVAITETELLEHVGVDMHLITDTLLAKFTLPVDPDSAAAAPLLVPHLRTLECSSLLKFDDSVLLDFLHSRRPVSEAHEPFKLDMTWPEGRYRDFHPVVFARLRELRIQKQLLVCVWGTRGSCFFPPMYI</sequence>
<proteinExistence type="predicted"/>
<feature type="domain" description="F-box" evidence="1">
    <location>
        <begin position="42"/>
        <end position="99"/>
    </location>
</feature>
<name>A0AAD7AXD0_9AGAR</name>
<dbReference type="Proteomes" id="UP001221142">
    <property type="component" value="Unassembled WGS sequence"/>
</dbReference>
<dbReference type="EMBL" id="JARKIF010000175">
    <property type="protein sequence ID" value="KAJ7603075.1"/>
    <property type="molecule type" value="Genomic_DNA"/>
</dbReference>
<reference evidence="2" key="1">
    <citation type="submission" date="2023-03" db="EMBL/GenBank/DDBJ databases">
        <title>Massive genome expansion in bonnet fungi (Mycena s.s.) driven by repeated elements and novel gene families across ecological guilds.</title>
        <authorList>
            <consortium name="Lawrence Berkeley National Laboratory"/>
            <person name="Harder C.B."/>
            <person name="Miyauchi S."/>
            <person name="Viragh M."/>
            <person name="Kuo A."/>
            <person name="Thoen E."/>
            <person name="Andreopoulos B."/>
            <person name="Lu D."/>
            <person name="Skrede I."/>
            <person name="Drula E."/>
            <person name="Henrissat B."/>
            <person name="Morin E."/>
            <person name="Kohler A."/>
            <person name="Barry K."/>
            <person name="LaButti K."/>
            <person name="Morin E."/>
            <person name="Salamov A."/>
            <person name="Lipzen A."/>
            <person name="Mereny Z."/>
            <person name="Hegedus B."/>
            <person name="Baldrian P."/>
            <person name="Stursova M."/>
            <person name="Weitz H."/>
            <person name="Taylor A."/>
            <person name="Grigoriev I.V."/>
            <person name="Nagy L.G."/>
            <person name="Martin F."/>
            <person name="Kauserud H."/>
        </authorList>
    </citation>
    <scope>NUCLEOTIDE SEQUENCE</scope>
    <source>
        <strain evidence="2">9284</strain>
    </source>
</reference>
<evidence type="ECO:0000313" key="2">
    <source>
        <dbReference type="EMBL" id="KAJ7603075.1"/>
    </source>
</evidence>
<keyword evidence="3" id="KW-1185">Reference proteome</keyword>
<dbReference type="Gene3D" id="3.80.10.10">
    <property type="entry name" value="Ribonuclease Inhibitor"/>
    <property type="match status" value="1"/>
</dbReference>
<accession>A0AAD7AXD0</accession>
<dbReference type="Pfam" id="PF12937">
    <property type="entry name" value="F-box-like"/>
    <property type="match status" value="1"/>
</dbReference>